<evidence type="ECO:0000259" key="1">
    <source>
        <dbReference type="Pfam" id="PF19054"/>
    </source>
</evidence>
<sequence length="141" mass="15592">MARQAALTRDEPISISCILDEATLRRVVGGPDIMRGQLQHLLDVTGEQDHVAMTGEHDHVAIQVLPFEAGAHAAVDGPFQVLHFPAGPPVAVVETKMTSLYLEEDGDVDRYVSALDTLRTKALDRRATRRFIEQLIKDCYT</sequence>
<evidence type="ECO:0000313" key="3">
    <source>
        <dbReference type="Proteomes" id="UP001163064"/>
    </source>
</evidence>
<keyword evidence="3" id="KW-1185">Reference proteome</keyword>
<reference evidence="2" key="1">
    <citation type="submission" date="2022-10" db="EMBL/GenBank/DDBJ databases">
        <title>Streptomyces beihaiensis sp. nov., a chitin degrading actinobacterium, isolated from shrimp pond soil.</title>
        <authorList>
            <person name="Xie J."/>
            <person name="Shen N."/>
        </authorList>
    </citation>
    <scope>NUCLEOTIDE SEQUENCE</scope>
    <source>
        <strain evidence="2">GXMU-J5</strain>
    </source>
</reference>
<dbReference type="Proteomes" id="UP001163064">
    <property type="component" value="Unassembled WGS sequence"/>
</dbReference>
<protein>
    <submittedName>
        <fullName evidence="2">DUF5753 domain-containing protein</fullName>
    </submittedName>
</protein>
<name>A0ABT3U290_9ACTN</name>
<accession>A0ABT3U290</accession>
<proteinExistence type="predicted"/>
<feature type="domain" description="DUF5753" evidence="1">
    <location>
        <begin position="1"/>
        <end position="134"/>
    </location>
</feature>
<dbReference type="InterPro" id="IPR043917">
    <property type="entry name" value="DUF5753"/>
</dbReference>
<comment type="caution">
    <text evidence="2">The sequence shown here is derived from an EMBL/GenBank/DDBJ whole genome shotgun (WGS) entry which is preliminary data.</text>
</comment>
<gene>
    <name evidence="2" type="ORF">OFY01_27415</name>
</gene>
<evidence type="ECO:0000313" key="2">
    <source>
        <dbReference type="EMBL" id="MCX3063423.1"/>
    </source>
</evidence>
<organism evidence="2 3">
    <name type="scientific">Streptomyces beihaiensis</name>
    <dbReference type="NCBI Taxonomy" id="2984495"/>
    <lineage>
        <taxon>Bacteria</taxon>
        <taxon>Bacillati</taxon>
        <taxon>Actinomycetota</taxon>
        <taxon>Actinomycetes</taxon>
        <taxon>Kitasatosporales</taxon>
        <taxon>Streptomycetaceae</taxon>
        <taxon>Streptomyces</taxon>
    </lineage>
</organism>
<dbReference type="EMBL" id="JAPHNL010000310">
    <property type="protein sequence ID" value="MCX3063423.1"/>
    <property type="molecule type" value="Genomic_DNA"/>
</dbReference>
<dbReference type="Pfam" id="PF19054">
    <property type="entry name" value="DUF5753"/>
    <property type="match status" value="1"/>
</dbReference>
<dbReference type="RefSeq" id="WP_266604336.1">
    <property type="nucleotide sequence ID" value="NZ_JAPHNL010000310.1"/>
</dbReference>